<organism evidence="5 6">
    <name type="scientific">Microlunatus spumicola</name>
    <dbReference type="NCBI Taxonomy" id="81499"/>
    <lineage>
        <taxon>Bacteria</taxon>
        <taxon>Bacillati</taxon>
        <taxon>Actinomycetota</taxon>
        <taxon>Actinomycetes</taxon>
        <taxon>Propionibacteriales</taxon>
        <taxon>Propionibacteriaceae</taxon>
        <taxon>Microlunatus</taxon>
    </lineage>
</organism>
<protein>
    <submittedName>
        <fullName evidence="5">Helix-turn-helix domain-containing protein</fullName>
    </submittedName>
</protein>
<sequence>MAVLLDTDLLPARERAEALHAAYEDQQPRRRVVLGTAAVRHRVEQVGLGPRSHVLRTGGTPLQILRTAHQVRADAPEHLAIGLRRHGRGLLSVAGDEADLPTGHLNCVDMTRPYRLAHTTDHAHDVLILPNDEAGVSVDLVRAAAPVLRRSPVYDLVRHHVAALFDAVRPLPPDLRAAAGQATTALVRLLLATAAAPDGQHRVLEDALGPRIALYLETHLADPDLTVERAAAAHHVSVRHLYDVWTRAGHTSTPAQWVLHRRLERARDLLATSDPATTSIATVARRSGFRDASHFSRRFRQAYGTTPREWRATGPT</sequence>
<keyword evidence="3" id="KW-0804">Transcription</keyword>
<dbReference type="InterPro" id="IPR020449">
    <property type="entry name" value="Tscrpt_reg_AraC-type_HTH"/>
</dbReference>
<gene>
    <name evidence="5" type="ORF">GCM10022197_02350</name>
</gene>
<comment type="caution">
    <text evidence="5">The sequence shown here is derived from an EMBL/GenBank/DDBJ whole genome shotgun (WGS) entry which is preliminary data.</text>
</comment>
<dbReference type="EMBL" id="BAAAYR010000001">
    <property type="protein sequence ID" value="GAA3550991.1"/>
    <property type="molecule type" value="Genomic_DNA"/>
</dbReference>
<dbReference type="PROSITE" id="PS00041">
    <property type="entry name" value="HTH_ARAC_FAMILY_1"/>
    <property type="match status" value="1"/>
</dbReference>
<dbReference type="RefSeq" id="WP_204912617.1">
    <property type="nucleotide sequence ID" value="NZ_BAAAYR010000001.1"/>
</dbReference>
<dbReference type="InterPro" id="IPR018062">
    <property type="entry name" value="HTH_AraC-typ_CS"/>
</dbReference>
<evidence type="ECO:0000256" key="3">
    <source>
        <dbReference type="ARBA" id="ARBA00023163"/>
    </source>
</evidence>
<dbReference type="InterPro" id="IPR050204">
    <property type="entry name" value="AraC_XylS_family_regulators"/>
</dbReference>
<dbReference type="PANTHER" id="PTHR46796:SF6">
    <property type="entry name" value="ARAC SUBFAMILY"/>
    <property type="match status" value="1"/>
</dbReference>
<dbReference type="SUPFAM" id="SSF46689">
    <property type="entry name" value="Homeodomain-like"/>
    <property type="match status" value="1"/>
</dbReference>
<dbReference type="PANTHER" id="PTHR46796">
    <property type="entry name" value="HTH-TYPE TRANSCRIPTIONAL ACTIVATOR RHAS-RELATED"/>
    <property type="match status" value="1"/>
</dbReference>
<dbReference type="Gene3D" id="1.10.10.60">
    <property type="entry name" value="Homeodomain-like"/>
    <property type="match status" value="1"/>
</dbReference>
<dbReference type="SMART" id="SM00342">
    <property type="entry name" value="HTH_ARAC"/>
    <property type="match status" value="1"/>
</dbReference>
<proteinExistence type="predicted"/>
<dbReference type="Pfam" id="PF12833">
    <property type="entry name" value="HTH_18"/>
    <property type="match status" value="1"/>
</dbReference>
<dbReference type="InterPro" id="IPR018060">
    <property type="entry name" value="HTH_AraC"/>
</dbReference>
<keyword evidence="2" id="KW-0238">DNA-binding</keyword>
<evidence type="ECO:0000313" key="6">
    <source>
        <dbReference type="Proteomes" id="UP001500767"/>
    </source>
</evidence>
<dbReference type="InterPro" id="IPR009057">
    <property type="entry name" value="Homeodomain-like_sf"/>
</dbReference>
<evidence type="ECO:0000256" key="1">
    <source>
        <dbReference type="ARBA" id="ARBA00023015"/>
    </source>
</evidence>
<evidence type="ECO:0000313" key="5">
    <source>
        <dbReference type="EMBL" id="GAA3550991.1"/>
    </source>
</evidence>
<evidence type="ECO:0000256" key="2">
    <source>
        <dbReference type="ARBA" id="ARBA00023125"/>
    </source>
</evidence>
<keyword evidence="6" id="KW-1185">Reference proteome</keyword>
<keyword evidence="1" id="KW-0805">Transcription regulation</keyword>
<dbReference type="PRINTS" id="PR00032">
    <property type="entry name" value="HTHARAC"/>
</dbReference>
<evidence type="ECO:0000259" key="4">
    <source>
        <dbReference type="PROSITE" id="PS01124"/>
    </source>
</evidence>
<accession>A0ABP6WJE7</accession>
<reference evidence="6" key="1">
    <citation type="journal article" date="2019" name="Int. J. Syst. Evol. Microbiol.">
        <title>The Global Catalogue of Microorganisms (GCM) 10K type strain sequencing project: providing services to taxonomists for standard genome sequencing and annotation.</title>
        <authorList>
            <consortium name="The Broad Institute Genomics Platform"/>
            <consortium name="The Broad Institute Genome Sequencing Center for Infectious Disease"/>
            <person name="Wu L."/>
            <person name="Ma J."/>
        </authorList>
    </citation>
    <scope>NUCLEOTIDE SEQUENCE [LARGE SCALE GENOMIC DNA]</scope>
    <source>
        <strain evidence="6">JCM 16540</strain>
    </source>
</reference>
<dbReference type="PROSITE" id="PS01124">
    <property type="entry name" value="HTH_ARAC_FAMILY_2"/>
    <property type="match status" value="1"/>
</dbReference>
<dbReference type="Proteomes" id="UP001500767">
    <property type="component" value="Unassembled WGS sequence"/>
</dbReference>
<name>A0ABP6WJE7_9ACTN</name>
<feature type="domain" description="HTH araC/xylS-type" evidence="4">
    <location>
        <begin position="210"/>
        <end position="313"/>
    </location>
</feature>